<dbReference type="OrthoDB" id="5564797at2"/>
<evidence type="ECO:0000313" key="2">
    <source>
        <dbReference type="EMBL" id="ASF46745.1"/>
    </source>
</evidence>
<gene>
    <name evidence="3" type="ORF">AADEFJLK_04285</name>
    <name evidence="2" type="ORF">CEK71_12035</name>
</gene>
<sequence length="221" mass="24397">MQPLCLPNTPQILAAMALLLCSCPVLAVNAWNYQRETDVVNNQTYSTAMSPMPRRDLYDELKLEVVCRNQQLQVDLTADNLIASQGSQFDISYQIDQTPPVGLQMTTFPDSKRKGYTDTDAQTLIKAMLAGKESIFLKVLTMTRKELAGSIPLAGASEVLQKVVSDCAAGAAIAAADPHPKPLETAADYDFKTFQQDFNKLSVGQQRQLLGRIKQLLEDMR</sequence>
<accession>A0A1Z4BZN9</accession>
<dbReference type="Proteomes" id="UP000237423">
    <property type="component" value="Unassembled WGS sequence"/>
</dbReference>
<dbReference type="AlphaFoldDB" id="A0A1Z4BZN9"/>
<dbReference type="EMBL" id="CP022129">
    <property type="protein sequence ID" value="ASF46745.1"/>
    <property type="molecule type" value="Genomic_DNA"/>
</dbReference>
<evidence type="ECO:0000313" key="5">
    <source>
        <dbReference type="Proteomes" id="UP000237423"/>
    </source>
</evidence>
<keyword evidence="1" id="KW-0732">Signal</keyword>
<name>A0A1Z4BZN9_9GAMM</name>
<evidence type="ECO:0000313" key="4">
    <source>
        <dbReference type="Proteomes" id="UP000197019"/>
    </source>
</evidence>
<reference evidence="2 4" key="1">
    <citation type="submission" date="2017-06" db="EMBL/GenBank/DDBJ databases">
        <title>Genome Sequencing of the methanotroph Methylovulum psychrotolerants str. HV10-M2 isolated from a high-altitude environment.</title>
        <authorList>
            <person name="Mateos-Rivera A."/>
        </authorList>
    </citation>
    <scope>NUCLEOTIDE SEQUENCE [LARGE SCALE GENOMIC DNA]</scope>
    <source>
        <strain evidence="2 4">HV10_M2</strain>
    </source>
</reference>
<dbReference type="Proteomes" id="UP000197019">
    <property type="component" value="Chromosome"/>
</dbReference>
<dbReference type="RefSeq" id="WP_088619617.1">
    <property type="nucleotide sequence ID" value="NZ_CP022129.1"/>
</dbReference>
<dbReference type="EMBL" id="PGFZ01000019">
    <property type="protein sequence ID" value="POZ49925.1"/>
    <property type="molecule type" value="Genomic_DNA"/>
</dbReference>
<keyword evidence="4" id="KW-1185">Reference proteome</keyword>
<evidence type="ECO:0000313" key="3">
    <source>
        <dbReference type="EMBL" id="POZ49925.1"/>
    </source>
</evidence>
<reference evidence="3 5" key="2">
    <citation type="submission" date="2017-11" db="EMBL/GenBank/DDBJ databases">
        <title>Draft Genome Sequence of Methylobacter psychrotolerans Sph1T, an Obligate Methanotroph from Low-Temperature Environments.</title>
        <authorList>
            <person name="Oshkin I.Y."/>
            <person name="Miroshnikov K."/>
            <person name="Belova S.E."/>
            <person name="Korzhenkov A."/>
            <person name="Toshchakov S.V."/>
            <person name="Dedysh S.N."/>
        </authorList>
    </citation>
    <scope>NUCLEOTIDE SEQUENCE [LARGE SCALE GENOMIC DNA]</scope>
    <source>
        <strain evidence="3 5">Sph1</strain>
    </source>
</reference>
<proteinExistence type="predicted"/>
<organism evidence="2 4">
    <name type="scientific">Methylovulum psychrotolerans</name>
    <dbReference type="NCBI Taxonomy" id="1704499"/>
    <lineage>
        <taxon>Bacteria</taxon>
        <taxon>Pseudomonadati</taxon>
        <taxon>Pseudomonadota</taxon>
        <taxon>Gammaproteobacteria</taxon>
        <taxon>Methylococcales</taxon>
        <taxon>Methylococcaceae</taxon>
        <taxon>Methylovulum</taxon>
    </lineage>
</organism>
<feature type="chain" id="PRO_5036030971" evidence="1">
    <location>
        <begin position="28"/>
        <end position="221"/>
    </location>
</feature>
<feature type="signal peptide" evidence="1">
    <location>
        <begin position="1"/>
        <end position="27"/>
    </location>
</feature>
<protein>
    <submittedName>
        <fullName evidence="2">Uncharacterized protein</fullName>
    </submittedName>
</protein>
<dbReference type="KEGG" id="mpsy:CEK71_12035"/>
<evidence type="ECO:0000256" key="1">
    <source>
        <dbReference type="SAM" id="SignalP"/>
    </source>
</evidence>